<accession>A0A8J3RCW7</accession>
<dbReference type="InterPro" id="IPR042099">
    <property type="entry name" value="ANL_N_sf"/>
</dbReference>
<dbReference type="Gene3D" id="3.40.50.12780">
    <property type="entry name" value="N-terminal domain of ligase-like"/>
    <property type="match status" value="1"/>
</dbReference>
<evidence type="ECO:0000259" key="4">
    <source>
        <dbReference type="Pfam" id="PF13193"/>
    </source>
</evidence>
<dbReference type="PANTHER" id="PTHR43201">
    <property type="entry name" value="ACYL-COA SYNTHETASE"/>
    <property type="match status" value="1"/>
</dbReference>
<dbReference type="Proteomes" id="UP000610966">
    <property type="component" value="Unassembled WGS sequence"/>
</dbReference>
<keyword evidence="6" id="KW-1185">Reference proteome</keyword>
<dbReference type="Pfam" id="PF13193">
    <property type="entry name" value="AMP-binding_C"/>
    <property type="match status" value="1"/>
</dbReference>
<dbReference type="InterPro" id="IPR025110">
    <property type="entry name" value="AMP-bd_C"/>
</dbReference>
<dbReference type="EMBL" id="BOOG01000051">
    <property type="protein sequence ID" value="GIH72404.1"/>
    <property type="molecule type" value="Genomic_DNA"/>
</dbReference>
<proteinExistence type="inferred from homology"/>
<name>A0A8J3RCW7_9ACTN</name>
<dbReference type="RefSeq" id="WP_204018068.1">
    <property type="nucleotide sequence ID" value="NZ_BOOG01000051.1"/>
</dbReference>
<comment type="caution">
    <text evidence="5">The sequence shown here is derived from an EMBL/GenBank/DDBJ whole genome shotgun (WGS) entry which is preliminary data.</text>
</comment>
<organism evidence="5 6">
    <name type="scientific">Sphaerimonospora thailandensis</name>
    <dbReference type="NCBI Taxonomy" id="795644"/>
    <lineage>
        <taxon>Bacteria</taxon>
        <taxon>Bacillati</taxon>
        <taxon>Actinomycetota</taxon>
        <taxon>Actinomycetes</taxon>
        <taxon>Streptosporangiales</taxon>
        <taxon>Streptosporangiaceae</taxon>
        <taxon>Sphaerimonospora</taxon>
    </lineage>
</organism>
<comment type="similarity">
    <text evidence="1">Belongs to the ATP-dependent AMP-binding enzyme family.</text>
</comment>
<evidence type="ECO:0000313" key="5">
    <source>
        <dbReference type="EMBL" id="GIH72404.1"/>
    </source>
</evidence>
<reference evidence="5" key="1">
    <citation type="submission" date="2021-01" db="EMBL/GenBank/DDBJ databases">
        <title>Whole genome shotgun sequence of Sphaerimonospora thailandensis NBRC 107569.</title>
        <authorList>
            <person name="Komaki H."/>
            <person name="Tamura T."/>
        </authorList>
    </citation>
    <scope>NUCLEOTIDE SEQUENCE</scope>
    <source>
        <strain evidence="5">NBRC 107569</strain>
    </source>
</reference>
<evidence type="ECO:0000313" key="6">
    <source>
        <dbReference type="Proteomes" id="UP000610966"/>
    </source>
</evidence>
<evidence type="ECO:0000256" key="1">
    <source>
        <dbReference type="ARBA" id="ARBA00006432"/>
    </source>
</evidence>
<dbReference type="GO" id="GO:0006631">
    <property type="term" value="P:fatty acid metabolic process"/>
    <property type="evidence" value="ECO:0007669"/>
    <property type="project" value="TreeGrafter"/>
</dbReference>
<dbReference type="AlphaFoldDB" id="A0A8J3RCW7"/>
<gene>
    <name evidence="5" type="ORF">Mth01_46570</name>
</gene>
<dbReference type="GO" id="GO:0031956">
    <property type="term" value="F:medium-chain fatty acid-CoA ligase activity"/>
    <property type="evidence" value="ECO:0007669"/>
    <property type="project" value="TreeGrafter"/>
</dbReference>
<sequence>MREQVPPATRSIDDAIRENAVAAPLSPAYIEPGGSLTWRAYDGFISLLGKELLERGLGPGDRVGVWMHDGAAVHVALAACNRARLVAVGLGARSGERELEHVLRRSRARALITPRELRGVDAHDVFARLRNTLPDLAEHVLIDDALSPLNGTLTDAGPEDLVRSTNELFPPRPCRPGELVLVNSTSGTTGLPKCVAHDELRWHKFHEYSVDSARLTPDDVCMSVVPAPYGFGLWSAHYTPSFLGTPCLVLPRFDVEQTLTMLEQHRVTVLMAVSTQFIMLLGHPRFASTDLSRLRAMFTGGEAIPPYKAKLFEEQTGCTVVQFYGSNESGALSYTTIDDPQEKRLTTAGKVILEVRVRMFDAHRNEVPLTGTTAQPANNGDIRSLGYLDDPEANSELYTPDGWMLMGDLVTVDNEGYLTVVGRTSDVIIRGGKNISAPAVEAEVATHPAVARCAAVAVPDETFGERVCICVVLHDGAQLSFDELLTHLREREVSVEWLPERMLVMDDLPMSSGGKVAKQVLRDQVARLPNDRLLPNTVSR</sequence>
<dbReference type="Gene3D" id="3.30.300.30">
    <property type="match status" value="1"/>
</dbReference>
<dbReference type="InterPro" id="IPR045851">
    <property type="entry name" value="AMP-bd_C_sf"/>
</dbReference>
<feature type="domain" description="AMP-dependent synthetase/ligase" evidence="3">
    <location>
        <begin position="17"/>
        <end position="368"/>
    </location>
</feature>
<keyword evidence="2" id="KW-0436">Ligase</keyword>
<feature type="domain" description="AMP-binding enzyme C-terminal" evidence="4">
    <location>
        <begin position="440"/>
        <end position="515"/>
    </location>
</feature>
<dbReference type="SUPFAM" id="SSF56801">
    <property type="entry name" value="Acetyl-CoA synthetase-like"/>
    <property type="match status" value="1"/>
</dbReference>
<protein>
    <submittedName>
        <fullName evidence="5">Short chain acyl-CoA synthetase</fullName>
    </submittedName>
</protein>
<dbReference type="InterPro" id="IPR000873">
    <property type="entry name" value="AMP-dep_synth/lig_dom"/>
</dbReference>
<dbReference type="Pfam" id="PF00501">
    <property type="entry name" value="AMP-binding"/>
    <property type="match status" value="1"/>
</dbReference>
<evidence type="ECO:0000259" key="3">
    <source>
        <dbReference type="Pfam" id="PF00501"/>
    </source>
</evidence>
<dbReference type="PANTHER" id="PTHR43201:SF5">
    <property type="entry name" value="MEDIUM-CHAIN ACYL-COA LIGASE ACSF2, MITOCHONDRIAL"/>
    <property type="match status" value="1"/>
</dbReference>
<evidence type="ECO:0000256" key="2">
    <source>
        <dbReference type="ARBA" id="ARBA00022598"/>
    </source>
</evidence>